<dbReference type="Proteomes" id="UP000275394">
    <property type="component" value="Unassembled WGS sequence"/>
</dbReference>
<dbReference type="EMBL" id="RKHR01000008">
    <property type="protein sequence ID" value="ROR97990.1"/>
    <property type="molecule type" value="Genomic_DNA"/>
</dbReference>
<comment type="caution">
    <text evidence="1">The sequence shown here is derived from an EMBL/GenBank/DDBJ whole genome shotgun (WGS) entry which is preliminary data.</text>
</comment>
<reference evidence="1 2" key="1">
    <citation type="submission" date="2018-11" db="EMBL/GenBank/DDBJ databases">
        <title>Genomic Encyclopedia of Type Strains, Phase IV (KMG-IV): sequencing the most valuable type-strain genomes for metagenomic binning, comparative biology and taxonomic classification.</title>
        <authorList>
            <person name="Goeker M."/>
        </authorList>
    </citation>
    <scope>NUCLEOTIDE SEQUENCE [LARGE SCALE GENOMIC DNA]</scope>
    <source>
        <strain evidence="1 2">DSM 100316</strain>
    </source>
</reference>
<evidence type="ECO:0008006" key="3">
    <source>
        <dbReference type="Google" id="ProtNLM"/>
    </source>
</evidence>
<evidence type="ECO:0000313" key="2">
    <source>
        <dbReference type="Proteomes" id="UP000275394"/>
    </source>
</evidence>
<dbReference type="Gene3D" id="3.90.226.10">
    <property type="entry name" value="2-enoyl-CoA Hydratase, Chain A, domain 1"/>
    <property type="match status" value="1"/>
</dbReference>
<accession>A0A3N2DDW9</accession>
<dbReference type="RefSeq" id="WP_123713983.1">
    <property type="nucleotide sequence ID" value="NZ_RKHR01000008.1"/>
</dbReference>
<sequence>MIERVDGPFDEVMLTIKSCSGAGLSMRFLLRELSIELRAIAEEGRCTLLVISHEGDDFNHALGSSAWYCHAGAAQEVRPALLMDVLLRLESFPAPVILCVEGGCFGIALLMASSCDMVLAERDSLFSLSGIDQLPWARQITGYMQSVIAAGVRSQDLFGAVRARRIGLATQVFQDEGKLTALMRCKASLLAGLYP</sequence>
<dbReference type="SUPFAM" id="SSF52096">
    <property type="entry name" value="ClpP/crotonase"/>
    <property type="match status" value="1"/>
</dbReference>
<dbReference type="AlphaFoldDB" id="A0A3N2DDW9"/>
<gene>
    <name evidence="1" type="ORF">EDC56_3659</name>
</gene>
<proteinExistence type="predicted"/>
<organism evidence="1 2">
    <name type="scientific">Sinobacterium caligoides</name>
    <dbReference type="NCBI Taxonomy" id="933926"/>
    <lineage>
        <taxon>Bacteria</taxon>
        <taxon>Pseudomonadati</taxon>
        <taxon>Pseudomonadota</taxon>
        <taxon>Gammaproteobacteria</taxon>
        <taxon>Cellvibrionales</taxon>
        <taxon>Spongiibacteraceae</taxon>
        <taxon>Sinobacterium</taxon>
    </lineage>
</organism>
<dbReference type="OrthoDB" id="9807606at2"/>
<name>A0A3N2DDW9_9GAMM</name>
<dbReference type="InterPro" id="IPR029045">
    <property type="entry name" value="ClpP/crotonase-like_dom_sf"/>
</dbReference>
<evidence type="ECO:0000313" key="1">
    <source>
        <dbReference type="EMBL" id="ROR97990.1"/>
    </source>
</evidence>
<keyword evidence="2" id="KW-1185">Reference proteome</keyword>
<protein>
    <recommendedName>
        <fullName evidence="3">Enoyl-CoA hydratase/carnithine racemase</fullName>
    </recommendedName>
</protein>